<protein>
    <submittedName>
        <fullName evidence="2">Uncharacterized protein</fullName>
    </submittedName>
</protein>
<sequence length="66" mass="7984">MKPYQPNKKNSELFEMVDRINECNEELNYFATRDKSKRLDHIESNAKQIEKIAIEIQKQVKSMRRK</sequence>
<feature type="coiled-coil region" evidence="1">
    <location>
        <begin position="39"/>
        <end position="66"/>
    </location>
</feature>
<gene>
    <name evidence="2" type="ORF">IC621_02570</name>
</gene>
<dbReference type="EMBL" id="JACXAI010000002">
    <property type="protein sequence ID" value="MBD1379104.1"/>
    <property type="molecule type" value="Genomic_DNA"/>
</dbReference>
<accession>A0A926NCN4</accession>
<evidence type="ECO:0000313" key="3">
    <source>
        <dbReference type="Proteomes" id="UP000626844"/>
    </source>
</evidence>
<keyword evidence="3" id="KW-1185">Reference proteome</keyword>
<name>A0A926NCN4_9BACI</name>
<comment type="caution">
    <text evidence="2">The sequence shown here is derived from an EMBL/GenBank/DDBJ whole genome shotgun (WGS) entry which is preliminary data.</text>
</comment>
<evidence type="ECO:0000256" key="1">
    <source>
        <dbReference type="SAM" id="Coils"/>
    </source>
</evidence>
<reference evidence="2" key="1">
    <citation type="submission" date="2020-09" db="EMBL/GenBank/DDBJ databases">
        <title>A novel bacterium of genus Bacillus, isolated from South China Sea.</title>
        <authorList>
            <person name="Huang H."/>
            <person name="Mo K."/>
            <person name="Hu Y."/>
        </authorList>
    </citation>
    <scope>NUCLEOTIDE SEQUENCE</scope>
    <source>
        <strain evidence="2">IB182487</strain>
    </source>
</reference>
<evidence type="ECO:0000313" key="2">
    <source>
        <dbReference type="EMBL" id="MBD1379104.1"/>
    </source>
</evidence>
<dbReference type="Proteomes" id="UP000626844">
    <property type="component" value="Unassembled WGS sequence"/>
</dbReference>
<dbReference type="AlphaFoldDB" id="A0A926NCN4"/>
<keyword evidence="1" id="KW-0175">Coiled coil</keyword>
<dbReference type="RefSeq" id="WP_191155418.1">
    <property type="nucleotide sequence ID" value="NZ_JACXAI010000002.1"/>
</dbReference>
<proteinExistence type="predicted"/>
<organism evidence="2 3">
    <name type="scientific">Metabacillus arenae</name>
    <dbReference type="NCBI Taxonomy" id="2771434"/>
    <lineage>
        <taxon>Bacteria</taxon>
        <taxon>Bacillati</taxon>
        <taxon>Bacillota</taxon>
        <taxon>Bacilli</taxon>
        <taxon>Bacillales</taxon>
        <taxon>Bacillaceae</taxon>
        <taxon>Metabacillus</taxon>
    </lineage>
</organism>